<gene>
    <name evidence="1" type="ORF">An03g01330</name>
</gene>
<organism evidence="1">
    <name type="scientific">Aspergillus niger</name>
    <dbReference type="NCBI Taxonomy" id="5061"/>
    <lineage>
        <taxon>Eukaryota</taxon>
        <taxon>Fungi</taxon>
        <taxon>Dikarya</taxon>
        <taxon>Ascomycota</taxon>
        <taxon>Pezizomycotina</taxon>
        <taxon>Eurotiomycetes</taxon>
        <taxon>Eurotiomycetidae</taxon>
        <taxon>Eurotiales</taxon>
        <taxon>Aspergillaceae</taxon>
        <taxon>Aspergillus</taxon>
        <taxon>Aspergillus subgen. Circumdati</taxon>
    </lineage>
</organism>
<reference evidence="1" key="2">
    <citation type="submission" date="2025-08" db="UniProtKB">
        <authorList>
            <consortium name="RefSeq"/>
        </authorList>
    </citation>
    <scope>IDENTIFICATION</scope>
</reference>
<proteinExistence type="predicted"/>
<evidence type="ECO:0000313" key="1">
    <source>
        <dbReference type="RefSeq" id="XP_059600211.1"/>
    </source>
</evidence>
<dbReference type="KEGG" id="ang:An03g01330"/>
<dbReference type="RefSeq" id="XP_059600211.1">
    <property type="nucleotide sequence ID" value="XM_059746902.1"/>
</dbReference>
<dbReference type="GeneID" id="84590623"/>
<dbReference type="VEuPathDB" id="FungiDB:An03g01330"/>
<dbReference type="AlphaFoldDB" id="A0AAJ8BPT4"/>
<sequence>MNGATRDKQLFDQDTVPRVSRCKRKNLLQEFAVLGVKEGDNARIIRGHACPEMKVTKAAIHTAGCRIFVDFLPTGRSDTVLGRLRKLCLLLRTIGAQKSTRLDRIPFNMMIELQPWLTAIKFSGYSRGEFLAVNDLSMIATASNASQLNSPLTYSLTAVPSPHGDKSILGSTVVQQAVSKAFI</sequence>
<name>A0AAJ8BPT4_ASPNG</name>
<reference evidence="1" key="1">
    <citation type="submission" date="2025-02" db="EMBL/GenBank/DDBJ databases">
        <authorList>
            <consortium name="NCBI Genome Project"/>
        </authorList>
    </citation>
    <scope>NUCLEOTIDE SEQUENCE</scope>
</reference>
<accession>A0AAJ8BPT4</accession>
<protein>
    <submittedName>
        <fullName evidence="1">Uncharacterized protein</fullName>
    </submittedName>
</protein>